<dbReference type="Pfam" id="PF00106">
    <property type="entry name" value="adh_short"/>
    <property type="match status" value="1"/>
</dbReference>
<dbReference type="InterPro" id="IPR036291">
    <property type="entry name" value="NAD(P)-bd_dom_sf"/>
</dbReference>
<dbReference type="Gene3D" id="3.40.50.720">
    <property type="entry name" value="NAD(P)-binding Rossmann-like Domain"/>
    <property type="match status" value="1"/>
</dbReference>
<keyword evidence="2" id="KW-0560">Oxidoreductase</keyword>
<keyword evidence="5" id="KW-1185">Reference proteome</keyword>
<evidence type="ECO:0000313" key="4">
    <source>
        <dbReference type="EMBL" id="KRM12630.1"/>
    </source>
</evidence>
<dbReference type="Proteomes" id="UP000051820">
    <property type="component" value="Unassembled WGS sequence"/>
</dbReference>
<dbReference type="PATRIC" id="fig|1423807.3.peg.2201"/>
<dbReference type="PANTHER" id="PTHR44169:SF6">
    <property type="entry name" value="NADPH-DEPENDENT 1-ACYLDIHYDROXYACETONE PHOSPHATE REDUCTASE"/>
    <property type="match status" value="1"/>
</dbReference>
<reference evidence="4 5" key="1">
    <citation type="journal article" date="2015" name="Genome Announc.">
        <title>Expanding the biotechnology potential of lactobacilli through comparative genomics of 213 strains and associated genera.</title>
        <authorList>
            <person name="Sun Z."/>
            <person name="Harris H.M."/>
            <person name="McCann A."/>
            <person name="Guo C."/>
            <person name="Argimon S."/>
            <person name="Zhang W."/>
            <person name="Yang X."/>
            <person name="Jeffery I.B."/>
            <person name="Cooney J.C."/>
            <person name="Kagawa T.F."/>
            <person name="Liu W."/>
            <person name="Song Y."/>
            <person name="Salvetti E."/>
            <person name="Wrobel A."/>
            <person name="Rasinkangas P."/>
            <person name="Parkhill J."/>
            <person name="Rea M.C."/>
            <person name="O'Sullivan O."/>
            <person name="Ritari J."/>
            <person name="Douillard F.P."/>
            <person name="Paul Ross R."/>
            <person name="Yang R."/>
            <person name="Briner A.E."/>
            <person name="Felis G.E."/>
            <person name="de Vos W.M."/>
            <person name="Barrangou R."/>
            <person name="Klaenhammer T.R."/>
            <person name="Caufield P.W."/>
            <person name="Cui Y."/>
            <person name="Zhang H."/>
            <person name="O'Toole P.W."/>
        </authorList>
    </citation>
    <scope>NUCLEOTIDE SEQUENCE [LARGE SCALE GENOMIC DNA]</scope>
    <source>
        <strain evidence="4 5">DSM 5007</strain>
    </source>
</reference>
<dbReference type="CDD" id="cd05374">
    <property type="entry name" value="17beta-HSD-like_SDR_c"/>
    <property type="match status" value="1"/>
</dbReference>
<evidence type="ECO:0000256" key="2">
    <source>
        <dbReference type="ARBA" id="ARBA00023002"/>
    </source>
</evidence>
<evidence type="ECO:0000256" key="1">
    <source>
        <dbReference type="ARBA" id="ARBA00006484"/>
    </source>
</evidence>
<sequence length="285" mass="31463">MQRLLNKGAVQMARRVVFITGASSGMGYAATELFAERGWEVYAGARRVEKIPTGDTIHAMSLDVTSSESIKKFTHDALEDANGIDVLINNAGYGEYGPLEEVSMENAHKQVDTNLFGAAEITKLVLPTMRSQQAGRIVNISSIGGEMYSPLGGWYYVTKHALNVWSDTLDTEVSQFGIRSVIVEPGGTQSSWMEIAMANAKKNLKEDSPYAKIVDNTTRLFTRMGNSSNATSDDLAEVFYKAATDPKPKYRYYHSIGDHLVGHIARVHQHLFKGVMTYAINKLDK</sequence>
<dbReference type="AlphaFoldDB" id="A0A0R1WCH9"/>
<evidence type="ECO:0000256" key="3">
    <source>
        <dbReference type="RuleBase" id="RU000363"/>
    </source>
</evidence>
<accession>A0A0R1WCH9</accession>
<dbReference type="GO" id="GO:0016491">
    <property type="term" value="F:oxidoreductase activity"/>
    <property type="evidence" value="ECO:0007669"/>
    <property type="project" value="UniProtKB-KW"/>
</dbReference>
<dbReference type="PRINTS" id="PR00081">
    <property type="entry name" value="GDHRDH"/>
</dbReference>
<name>A0A0R1WCH9_9LACO</name>
<dbReference type="InterPro" id="IPR002347">
    <property type="entry name" value="SDR_fam"/>
</dbReference>
<comment type="similarity">
    <text evidence="1 3">Belongs to the short-chain dehydrogenases/reductases (SDR) family.</text>
</comment>
<evidence type="ECO:0000313" key="5">
    <source>
        <dbReference type="Proteomes" id="UP000051820"/>
    </source>
</evidence>
<protein>
    <submittedName>
        <fullName evidence="4">Short-chain dehydrogenase</fullName>
    </submittedName>
</protein>
<gene>
    <name evidence="4" type="ORF">FD16_GL002144</name>
</gene>
<proteinExistence type="inferred from homology"/>
<dbReference type="eggNOG" id="COG4221">
    <property type="taxonomic scope" value="Bacteria"/>
</dbReference>
<comment type="caution">
    <text evidence="4">The sequence shown here is derived from an EMBL/GenBank/DDBJ whole genome shotgun (WGS) entry which is preliminary data.</text>
</comment>
<organism evidence="4 5">
    <name type="scientific">Paucilactobacillus suebicus DSM 5007 = KCTC 3549</name>
    <dbReference type="NCBI Taxonomy" id="1423807"/>
    <lineage>
        <taxon>Bacteria</taxon>
        <taxon>Bacillati</taxon>
        <taxon>Bacillota</taxon>
        <taxon>Bacilli</taxon>
        <taxon>Lactobacillales</taxon>
        <taxon>Lactobacillaceae</taxon>
        <taxon>Paucilactobacillus</taxon>
    </lineage>
</organism>
<dbReference type="PANTHER" id="PTHR44169">
    <property type="entry name" value="NADPH-DEPENDENT 1-ACYLDIHYDROXYACETONE PHOSPHATE REDUCTASE"/>
    <property type="match status" value="1"/>
</dbReference>
<dbReference type="SUPFAM" id="SSF51735">
    <property type="entry name" value="NAD(P)-binding Rossmann-fold domains"/>
    <property type="match status" value="1"/>
</dbReference>
<dbReference type="STRING" id="1423807.FD16_GL002144"/>
<dbReference type="EMBL" id="AZGF01000006">
    <property type="protein sequence ID" value="KRM12630.1"/>
    <property type="molecule type" value="Genomic_DNA"/>
</dbReference>
<dbReference type="PRINTS" id="PR00080">
    <property type="entry name" value="SDRFAMILY"/>
</dbReference>